<dbReference type="SUPFAM" id="SSF55073">
    <property type="entry name" value="Nucleotide cyclase"/>
    <property type="match status" value="1"/>
</dbReference>
<dbReference type="InterPro" id="IPR029787">
    <property type="entry name" value="Nucleotide_cyclase"/>
</dbReference>
<dbReference type="InterPro" id="IPR043128">
    <property type="entry name" value="Rev_trsase/Diguanyl_cyclase"/>
</dbReference>
<dbReference type="EMBL" id="BAABWH010000002">
    <property type="protein sequence ID" value="GAA6144924.1"/>
    <property type="molecule type" value="Genomic_DNA"/>
</dbReference>
<dbReference type="InterPro" id="IPR000014">
    <property type="entry name" value="PAS"/>
</dbReference>
<dbReference type="CDD" id="cd00130">
    <property type="entry name" value="PAS"/>
    <property type="match status" value="1"/>
</dbReference>
<dbReference type="NCBIfam" id="TIGR00229">
    <property type="entry name" value="sensory_box"/>
    <property type="match status" value="1"/>
</dbReference>
<evidence type="ECO:0000259" key="2">
    <source>
        <dbReference type="PROSITE" id="PS50113"/>
    </source>
</evidence>
<dbReference type="PANTHER" id="PTHR33121:SF70">
    <property type="entry name" value="SIGNALING PROTEIN YKOW"/>
    <property type="match status" value="1"/>
</dbReference>
<dbReference type="Pfam" id="PF08447">
    <property type="entry name" value="PAS_3"/>
    <property type="match status" value="1"/>
</dbReference>
<keyword evidence="1" id="KW-0175">Coiled coil</keyword>
<organism evidence="5 6">
    <name type="scientific">Thalassolituus maritimus</name>
    <dbReference type="NCBI Taxonomy" id="484498"/>
    <lineage>
        <taxon>Bacteria</taxon>
        <taxon>Pseudomonadati</taxon>
        <taxon>Pseudomonadota</taxon>
        <taxon>Gammaproteobacteria</taxon>
        <taxon>Oceanospirillales</taxon>
        <taxon>Oceanospirillaceae</taxon>
        <taxon>Thalassolituus</taxon>
    </lineage>
</organism>
<name>A0ABP9ZXR6_9GAMM</name>
<comment type="caution">
    <text evidence="5">The sequence shown here is derived from an EMBL/GenBank/DDBJ whole genome shotgun (WGS) entry which is preliminary data.</text>
</comment>
<dbReference type="Pfam" id="PF00563">
    <property type="entry name" value="EAL"/>
    <property type="match status" value="1"/>
</dbReference>
<reference evidence="5 6" key="1">
    <citation type="submission" date="2024-04" db="EMBL/GenBank/DDBJ databases">
        <title>Draft genome sequence of Thalassolituus maritimus NBRC 116585.</title>
        <authorList>
            <person name="Miyakawa T."/>
            <person name="Kusuya Y."/>
            <person name="Miura T."/>
        </authorList>
    </citation>
    <scope>NUCLEOTIDE SEQUENCE [LARGE SCALE GENOMIC DNA]</scope>
    <source>
        <strain evidence="5 6">5NW40-0001</strain>
    </source>
</reference>
<dbReference type="InterPro" id="IPR001633">
    <property type="entry name" value="EAL_dom"/>
</dbReference>
<dbReference type="PROSITE" id="PS50113">
    <property type="entry name" value="PAC"/>
    <property type="match status" value="1"/>
</dbReference>
<gene>
    <name evidence="5" type="ORF">NBRC116585_10410</name>
</gene>
<dbReference type="Gene3D" id="3.20.20.450">
    <property type="entry name" value="EAL domain"/>
    <property type="match status" value="1"/>
</dbReference>
<feature type="domain" description="EAL" evidence="3">
    <location>
        <begin position="370"/>
        <end position="626"/>
    </location>
</feature>
<evidence type="ECO:0000259" key="3">
    <source>
        <dbReference type="PROSITE" id="PS50883"/>
    </source>
</evidence>
<dbReference type="SMART" id="SM00086">
    <property type="entry name" value="PAC"/>
    <property type="match status" value="1"/>
</dbReference>
<keyword evidence="6" id="KW-1185">Reference proteome</keyword>
<dbReference type="SMART" id="SM00052">
    <property type="entry name" value="EAL"/>
    <property type="match status" value="1"/>
</dbReference>
<dbReference type="InterPro" id="IPR035919">
    <property type="entry name" value="EAL_sf"/>
</dbReference>
<dbReference type="InterPro" id="IPR000160">
    <property type="entry name" value="GGDEF_dom"/>
</dbReference>
<sequence length="638" mass="71247">MSYAGQDNELQSVIASIADQLCDTVDNRFDMHVTVDSDDVQGQKLSLLVNFLLENVRRNMSQLEHLNNQLEDKVNERTELLDLVISGSDDGVWIWFFNDNRVEFSAKWHSMLGEAPANTPQDLNHWLQRVHPRDRADLQAAIKALLQGRENNLTAEYRILHASGGYRWMLCRGACQRNAQGEPTLLAGTQTDITNMRLVDSRSGLPNEHYLRERIEDAMDKDRGFYLLLIAFNQLDSLSDSLDHTSISRLQDDVARRIVTTVDVSSVVAKISGNTYAVLGHSDASSGDLSLNKMREESSAILQSFDVPFRIKSHGDHVMNIAIGALESSEMNNVGAEEIINGAWSALRHSKKHGGICFYDQQHRDVSARRVLIEQKIRTGIRDGGVRPWFQPIFSGRTEHLIGFEALARMDCPGVGEVSPAEFIPVAEQSGLMNALGECILEQSIQMAKQLCEGILVGEAFYIGVNVSAVQLLNNGFVERVIELLRRHQLDAKYLRLEVTESVFVGNLDKARSVLCGLRKAGIKIALDDFGTGYSSLSYLRHLPIDVLKIDRSFITDLEQQDSKAAIVKTIVSLAALLELDVVAEGVESKEELTALNAISAMSIQGFYFSRALPEKTLMPLIEQNLKRRRVVTLPARY</sequence>
<dbReference type="InterPro" id="IPR013655">
    <property type="entry name" value="PAS_fold_3"/>
</dbReference>
<feature type="domain" description="PAC" evidence="2">
    <location>
        <begin position="153"/>
        <end position="205"/>
    </location>
</feature>
<dbReference type="PANTHER" id="PTHR33121">
    <property type="entry name" value="CYCLIC DI-GMP PHOSPHODIESTERASE PDEF"/>
    <property type="match status" value="1"/>
</dbReference>
<dbReference type="SMART" id="SM00267">
    <property type="entry name" value="GGDEF"/>
    <property type="match status" value="1"/>
</dbReference>
<feature type="domain" description="GGDEF" evidence="4">
    <location>
        <begin position="223"/>
        <end position="361"/>
    </location>
</feature>
<evidence type="ECO:0000256" key="1">
    <source>
        <dbReference type="SAM" id="Coils"/>
    </source>
</evidence>
<dbReference type="SUPFAM" id="SSF141868">
    <property type="entry name" value="EAL domain-like"/>
    <property type="match status" value="1"/>
</dbReference>
<dbReference type="PROSITE" id="PS50887">
    <property type="entry name" value="GGDEF"/>
    <property type="match status" value="1"/>
</dbReference>
<dbReference type="Proteomes" id="UP001481413">
    <property type="component" value="Unassembled WGS sequence"/>
</dbReference>
<dbReference type="SUPFAM" id="SSF55785">
    <property type="entry name" value="PYP-like sensor domain (PAS domain)"/>
    <property type="match status" value="1"/>
</dbReference>
<feature type="coiled-coil region" evidence="1">
    <location>
        <begin position="53"/>
        <end position="83"/>
    </location>
</feature>
<proteinExistence type="predicted"/>
<evidence type="ECO:0000313" key="5">
    <source>
        <dbReference type="EMBL" id="GAA6144924.1"/>
    </source>
</evidence>
<dbReference type="InterPro" id="IPR050706">
    <property type="entry name" value="Cyclic-di-GMP_PDE-like"/>
</dbReference>
<dbReference type="RefSeq" id="WP_353293860.1">
    <property type="nucleotide sequence ID" value="NZ_BAABWH010000002.1"/>
</dbReference>
<dbReference type="InterPro" id="IPR035965">
    <property type="entry name" value="PAS-like_dom_sf"/>
</dbReference>
<dbReference type="Gene3D" id="3.30.70.270">
    <property type="match status" value="1"/>
</dbReference>
<dbReference type="InterPro" id="IPR001610">
    <property type="entry name" value="PAC"/>
</dbReference>
<dbReference type="Pfam" id="PF00990">
    <property type="entry name" value="GGDEF"/>
    <property type="match status" value="1"/>
</dbReference>
<dbReference type="PROSITE" id="PS50883">
    <property type="entry name" value="EAL"/>
    <property type="match status" value="1"/>
</dbReference>
<dbReference type="InterPro" id="IPR000700">
    <property type="entry name" value="PAS-assoc_C"/>
</dbReference>
<dbReference type="CDD" id="cd01948">
    <property type="entry name" value="EAL"/>
    <property type="match status" value="1"/>
</dbReference>
<evidence type="ECO:0000313" key="6">
    <source>
        <dbReference type="Proteomes" id="UP001481413"/>
    </source>
</evidence>
<dbReference type="Gene3D" id="3.30.450.20">
    <property type="entry name" value="PAS domain"/>
    <property type="match status" value="1"/>
</dbReference>
<evidence type="ECO:0000259" key="4">
    <source>
        <dbReference type="PROSITE" id="PS50887"/>
    </source>
</evidence>
<protein>
    <submittedName>
        <fullName evidence="5">Uncharacterized protein</fullName>
    </submittedName>
</protein>
<accession>A0ABP9ZXR6</accession>